<evidence type="ECO:0000313" key="2">
    <source>
        <dbReference type="EMBL" id="EAL71490.1"/>
    </source>
</evidence>
<dbReference type="EMBL" id="AAFI02000007">
    <property type="protein sequence ID" value="EAL71490.1"/>
    <property type="molecule type" value="Genomic_DNA"/>
</dbReference>
<keyword evidence="1" id="KW-0812">Transmembrane</keyword>
<keyword evidence="1" id="KW-1133">Transmembrane helix</keyword>
<dbReference type="KEGG" id="ddi:DDB_G0271932"/>
<evidence type="ECO:0000313" key="3">
    <source>
        <dbReference type="Proteomes" id="UP000002195"/>
    </source>
</evidence>
<dbReference type="RefSeq" id="XP_645426.1">
    <property type="nucleotide sequence ID" value="XM_640334.1"/>
</dbReference>
<gene>
    <name evidence="2" type="ORF">DDB_G0271932</name>
</gene>
<dbReference type="Proteomes" id="UP000002195">
    <property type="component" value="Unassembled WGS sequence"/>
</dbReference>
<proteinExistence type="predicted"/>
<evidence type="ECO:0000256" key="1">
    <source>
        <dbReference type="SAM" id="Phobius"/>
    </source>
</evidence>
<keyword evidence="3" id="KW-1185">Reference proteome</keyword>
<dbReference type="InParanoid" id="Q55AD0"/>
<feature type="transmembrane region" description="Helical" evidence="1">
    <location>
        <begin position="56"/>
        <end position="78"/>
    </location>
</feature>
<name>Q55AD0_DICDI</name>
<feature type="transmembrane region" description="Helical" evidence="1">
    <location>
        <begin position="6"/>
        <end position="35"/>
    </location>
</feature>
<accession>Q55AD0</accession>
<dbReference type="VEuPathDB" id="AmoebaDB:DDB_G0271932"/>
<dbReference type="PaxDb" id="44689-DDB0203649"/>
<organism evidence="2 3">
    <name type="scientific">Dictyostelium discoideum</name>
    <name type="common">Social amoeba</name>
    <dbReference type="NCBI Taxonomy" id="44689"/>
    <lineage>
        <taxon>Eukaryota</taxon>
        <taxon>Amoebozoa</taxon>
        <taxon>Evosea</taxon>
        <taxon>Eumycetozoa</taxon>
        <taxon>Dictyostelia</taxon>
        <taxon>Dictyosteliales</taxon>
        <taxon>Dictyosteliaceae</taxon>
        <taxon>Dictyostelium</taxon>
    </lineage>
</organism>
<protein>
    <submittedName>
        <fullName evidence="2">Uncharacterized protein</fullName>
    </submittedName>
</protein>
<feature type="transmembrane region" description="Helical" evidence="1">
    <location>
        <begin position="90"/>
        <end position="114"/>
    </location>
</feature>
<dbReference type="AlphaFoldDB" id="Q55AD0"/>
<reference evidence="2 3" key="1">
    <citation type="journal article" date="2005" name="Nature">
        <title>The genome of the social amoeba Dictyostelium discoideum.</title>
        <authorList>
            <consortium name="The Dictyostelium discoideum Sequencing Consortium"/>
            <person name="Eichinger L."/>
            <person name="Pachebat J.A."/>
            <person name="Glockner G."/>
            <person name="Rajandream M.A."/>
            <person name="Sucgang R."/>
            <person name="Berriman M."/>
            <person name="Song J."/>
            <person name="Olsen R."/>
            <person name="Szafranski K."/>
            <person name="Xu Q."/>
            <person name="Tunggal B."/>
            <person name="Kummerfeld S."/>
            <person name="Madera M."/>
            <person name="Konfortov B.A."/>
            <person name="Rivero F."/>
            <person name="Bankier A.T."/>
            <person name="Lehmann R."/>
            <person name="Hamlin N."/>
            <person name="Davies R."/>
            <person name="Gaudet P."/>
            <person name="Fey P."/>
            <person name="Pilcher K."/>
            <person name="Chen G."/>
            <person name="Saunders D."/>
            <person name="Sodergren E."/>
            <person name="Davis P."/>
            <person name="Kerhornou A."/>
            <person name="Nie X."/>
            <person name="Hall N."/>
            <person name="Anjard C."/>
            <person name="Hemphill L."/>
            <person name="Bason N."/>
            <person name="Farbrother P."/>
            <person name="Desany B."/>
            <person name="Just E."/>
            <person name="Morio T."/>
            <person name="Rost R."/>
            <person name="Churcher C."/>
            <person name="Cooper J."/>
            <person name="Haydock S."/>
            <person name="van Driessche N."/>
            <person name="Cronin A."/>
            <person name="Goodhead I."/>
            <person name="Muzny D."/>
            <person name="Mourier T."/>
            <person name="Pain A."/>
            <person name="Lu M."/>
            <person name="Harper D."/>
            <person name="Lindsay R."/>
            <person name="Hauser H."/>
            <person name="James K."/>
            <person name="Quiles M."/>
            <person name="Madan Babu M."/>
            <person name="Saito T."/>
            <person name="Buchrieser C."/>
            <person name="Wardroper A."/>
            <person name="Felder M."/>
            <person name="Thangavelu M."/>
            <person name="Johnson D."/>
            <person name="Knights A."/>
            <person name="Loulseged H."/>
            <person name="Mungall K."/>
            <person name="Oliver K."/>
            <person name="Price C."/>
            <person name="Quail M.A."/>
            <person name="Urushihara H."/>
            <person name="Hernandez J."/>
            <person name="Rabbinowitsch E."/>
            <person name="Steffen D."/>
            <person name="Sanders M."/>
            <person name="Ma J."/>
            <person name="Kohara Y."/>
            <person name="Sharp S."/>
            <person name="Simmonds M."/>
            <person name="Spiegler S."/>
            <person name="Tivey A."/>
            <person name="Sugano S."/>
            <person name="White B."/>
            <person name="Walker D."/>
            <person name="Woodward J."/>
            <person name="Winckler T."/>
            <person name="Tanaka Y."/>
            <person name="Shaulsky G."/>
            <person name="Schleicher M."/>
            <person name="Weinstock G."/>
            <person name="Rosenthal A."/>
            <person name="Cox E.C."/>
            <person name="Chisholm R.L."/>
            <person name="Gibbs R."/>
            <person name="Loomis W.F."/>
            <person name="Platzer M."/>
            <person name="Kay R.R."/>
            <person name="Williams J."/>
            <person name="Dear P.H."/>
            <person name="Noegel A.A."/>
            <person name="Barrell B."/>
            <person name="Kuspa A."/>
        </authorList>
    </citation>
    <scope>NUCLEOTIDE SEQUENCE [LARGE SCALE GENOMIC DNA]</scope>
    <source>
        <strain evidence="2 3">AX4</strain>
    </source>
</reference>
<sequence>MIFFKIFFLIQIWILILNCNIYFIMIFILLIFLNVVQIGRMGLYKRVYRCLLRLSVVVYLLRFVGSVTEWIGEFQFLLNLSSCLDMMDLNFLACSLFVAFFSSLISLYMLFLVLSHAAY</sequence>
<keyword evidence="1" id="KW-0472">Membrane</keyword>
<dbReference type="GeneID" id="8618194"/>
<comment type="caution">
    <text evidence="2">The sequence shown here is derived from an EMBL/GenBank/DDBJ whole genome shotgun (WGS) entry which is preliminary data.</text>
</comment>
<dbReference type="HOGENOM" id="CLU_2065882_0_0_1"/>